<evidence type="ECO:0000259" key="1">
    <source>
        <dbReference type="Pfam" id="PF03190"/>
    </source>
</evidence>
<proteinExistence type="predicted"/>
<sequence>MPNRLAEEKSLYLQQHGDNPVDWYPWGQEALLRAKENGKPILVSIGYSSCHWCHVMAHECFENDYISQLMNEHFICIKVDREERPDIDQIYMEAVQMLNGNGGWPLNVFCLPDGRPFTGGTYFPPDDRGSGIIPWPQLLIRVADYFQRNRNELEQNARAIVGNLTASNQPVEASEEPINTTSIIEAAQTIVGQHDEKYGGFGDAPKFPSSMTLSFLLELRGSATINFKHQKLGNKIDQTVKSTLTAMARGGIYDQIGGGFARYSTDAFWVIPHFEKMLYDNGLLLDIYTKAYLRYRDPLYRCVIEETVAWLERDMRSPDGGFYSSLDSESEGIEGKYYVWTPRELEEILGKKEGSKFCQFYGISEKGNFEEGKSNPVLPVATLEEREKLRYFREKLLAARYQRPPPAKDKKQLTSWNSLAIRGLSEAGFYLNQPQWFEIAKKAADWIWEVMRFDKCRFYAVHNEGETRFNGYLNDYVFYSEALLSIASKAEWVHPGASKVYIDRACYIIASTIAHFKDGESNNFFFTSDDHEKLATRKIDWWDNAIPSGTSSLVHCLSSLYALTNDSQYIEKLISLSRSYSALAQKVPNGVPYALAGLVSDAIGVATIKIKGTGNIDALQDELSQRPWRRTFLLRSDKHQPAIYQLCIGTQCLDPTDDLGEIVNHLCF</sequence>
<evidence type="ECO:0000313" key="3">
    <source>
        <dbReference type="Proteomes" id="UP000247465"/>
    </source>
</evidence>
<dbReference type="PANTHER" id="PTHR42899:SF1">
    <property type="entry name" value="SPERMATOGENESIS-ASSOCIATED PROTEIN 20"/>
    <property type="match status" value="1"/>
</dbReference>
<dbReference type="EMBL" id="CP029803">
    <property type="protein sequence ID" value="AWT60836.1"/>
    <property type="molecule type" value="Genomic_DNA"/>
</dbReference>
<dbReference type="PIRSF" id="PIRSF006402">
    <property type="entry name" value="UCP006402_thioredoxin"/>
    <property type="match status" value="1"/>
</dbReference>
<dbReference type="CDD" id="cd02955">
    <property type="entry name" value="SSP411"/>
    <property type="match status" value="1"/>
</dbReference>
<evidence type="ECO:0000313" key="2">
    <source>
        <dbReference type="EMBL" id="AWT60836.1"/>
    </source>
</evidence>
<dbReference type="Proteomes" id="UP000247465">
    <property type="component" value="Chromosome"/>
</dbReference>
<dbReference type="PANTHER" id="PTHR42899">
    <property type="entry name" value="SPERMATOGENESIS-ASSOCIATED PROTEIN 20"/>
    <property type="match status" value="1"/>
</dbReference>
<feature type="domain" description="Spermatogenesis-associated protein 20-like TRX" evidence="1">
    <location>
        <begin position="2"/>
        <end position="164"/>
    </location>
</feature>
<dbReference type="SUPFAM" id="SSF48208">
    <property type="entry name" value="Six-hairpin glycosidases"/>
    <property type="match status" value="1"/>
</dbReference>
<dbReference type="GO" id="GO:0005975">
    <property type="term" value="P:carbohydrate metabolic process"/>
    <property type="evidence" value="ECO:0007669"/>
    <property type="project" value="InterPro"/>
</dbReference>
<reference evidence="2 3" key="1">
    <citation type="submission" date="2018-06" db="EMBL/GenBank/DDBJ databases">
        <title>Draft Genome Sequence of a Novel Marine Bacterium Related to the Verrucomicrobia.</title>
        <authorList>
            <person name="Vosseberg J."/>
            <person name="Martijn J."/>
            <person name="Ettema T.J.G."/>
        </authorList>
    </citation>
    <scope>NUCLEOTIDE SEQUENCE [LARGE SCALE GENOMIC DNA]</scope>
    <source>
        <strain evidence="2">TARA_B100001123</strain>
    </source>
</reference>
<dbReference type="SUPFAM" id="SSF52833">
    <property type="entry name" value="Thioredoxin-like"/>
    <property type="match status" value="1"/>
</dbReference>
<dbReference type="KEGG" id="mtar:DF168_02060"/>
<accession>A0A2Z4AHU8</accession>
<protein>
    <recommendedName>
        <fullName evidence="1">Spermatogenesis-associated protein 20-like TRX domain-containing protein</fullName>
    </recommendedName>
</protein>
<dbReference type="InterPro" id="IPR024705">
    <property type="entry name" value="Ssp411"/>
</dbReference>
<name>A0A2Z4AHU8_9BACT</name>
<dbReference type="InterPro" id="IPR036249">
    <property type="entry name" value="Thioredoxin-like_sf"/>
</dbReference>
<dbReference type="InterPro" id="IPR004879">
    <property type="entry name" value="Ssp411-like_TRX"/>
</dbReference>
<organism evidence="2 3">
    <name type="scientific">Candidatus Moanibacter tarae</name>
    <dbReference type="NCBI Taxonomy" id="2200854"/>
    <lineage>
        <taxon>Bacteria</taxon>
        <taxon>Pseudomonadati</taxon>
        <taxon>Verrucomicrobiota</taxon>
        <taxon>Opitutia</taxon>
        <taxon>Puniceicoccales</taxon>
        <taxon>Puniceicoccales incertae sedis</taxon>
        <taxon>Candidatus Moanibacter</taxon>
    </lineage>
</organism>
<dbReference type="Pfam" id="PF03190">
    <property type="entry name" value="Thioredox_DsbH"/>
    <property type="match status" value="1"/>
</dbReference>
<dbReference type="InterPro" id="IPR008928">
    <property type="entry name" value="6-hairpin_glycosidase_sf"/>
</dbReference>
<gene>
    <name evidence="2" type="ORF">DF168_02060</name>
</gene>
<dbReference type="AlphaFoldDB" id="A0A2Z4AHU8"/>
<dbReference type="Gene3D" id="3.40.30.10">
    <property type="entry name" value="Glutaredoxin"/>
    <property type="match status" value="1"/>
</dbReference>